<evidence type="ECO:0000256" key="1">
    <source>
        <dbReference type="ARBA" id="ARBA00010609"/>
    </source>
</evidence>
<keyword evidence="5" id="KW-1185">Reference proteome</keyword>
<dbReference type="EMBL" id="JABTTQ020002601">
    <property type="protein sequence ID" value="KAK6123086.1"/>
    <property type="molecule type" value="Genomic_DNA"/>
</dbReference>
<proteinExistence type="inferred from homology"/>
<dbReference type="InterPro" id="IPR011706">
    <property type="entry name" value="Cu-oxidase_C"/>
</dbReference>
<feature type="domain" description="Plastocyanin-like" evidence="3">
    <location>
        <begin position="29"/>
        <end position="137"/>
    </location>
</feature>
<dbReference type="PANTHER" id="PTHR11709:SF68">
    <property type="entry name" value="LACCASE-13"/>
    <property type="match status" value="1"/>
</dbReference>
<keyword evidence="2" id="KW-0175">Coiled coil</keyword>
<comment type="similarity">
    <text evidence="1">Belongs to the multicopper oxidase family.</text>
</comment>
<organism evidence="4 5">
    <name type="scientific">Rehmannia glutinosa</name>
    <name type="common">Chinese foxglove</name>
    <dbReference type="NCBI Taxonomy" id="99300"/>
    <lineage>
        <taxon>Eukaryota</taxon>
        <taxon>Viridiplantae</taxon>
        <taxon>Streptophyta</taxon>
        <taxon>Embryophyta</taxon>
        <taxon>Tracheophyta</taxon>
        <taxon>Spermatophyta</taxon>
        <taxon>Magnoliopsida</taxon>
        <taxon>eudicotyledons</taxon>
        <taxon>Gunneridae</taxon>
        <taxon>Pentapetalae</taxon>
        <taxon>asterids</taxon>
        <taxon>lamiids</taxon>
        <taxon>Lamiales</taxon>
        <taxon>Orobanchaceae</taxon>
        <taxon>Rehmannieae</taxon>
        <taxon>Rehmannia</taxon>
    </lineage>
</organism>
<dbReference type="Proteomes" id="UP001318860">
    <property type="component" value="Unassembled WGS sequence"/>
</dbReference>
<dbReference type="Gene3D" id="2.60.40.420">
    <property type="entry name" value="Cupredoxins - blue copper proteins"/>
    <property type="match status" value="1"/>
</dbReference>
<dbReference type="InterPro" id="IPR045087">
    <property type="entry name" value="Cu-oxidase_fam"/>
</dbReference>
<dbReference type="SUPFAM" id="SSF49503">
    <property type="entry name" value="Cupredoxins"/>
    <property type="match status" value="1"/>
</dbReference>
<dbReference type="InterPro" id="IPR008972">
    <property type="entry name" value="Cupredoxin"/>
</dbReference>
<protein>
    <recommendedName>
        <fullName evidence="3">Plastocyanin-like domain-containing protein</fullName>
    </recommendedName>
</protein>
<name>A0ABR0UM29_REHGL</name>
<dbReference type="Pfam" id="PF07731">
    <property type="entry name" value="Cu-oxidase_2"/>
    <property type="match status" value="1"/>
</dbReference>
<feature type="coiled-coil region" evidence="2">
    <location>
        <begin position="147"/>
        <end position="174"/>
    </location>
</feature>
<dbReference type="PANTHER" id="PTHR11709">
    <property type="entry name" value="MULTI-COPPER OXIDASE"/>
    <property type="match status" value="1"/>
</dbReference>
<accession>A0ABR0UM29</accession>
<evidence type="ECO:0000313" key="4">
    <source>
        <dbReference type="EMBL" id="KAK6123086.1"/>
    </source>
</evidence>
<sequence length="282" mass="31724">MNNVSFVLPRRTSLLQAYYQNIQGIYTTDFPPVPPVTFDYTGNVSRGLWQPRFGTKLYKLKFGSYVQIVLQDTAIVTTEDHPIHLHGYHFYVVGQGFGNFNPSRDTPKFNLIDPPLRNTINVPVGGWSVIRFVADNPEIPQVCLSKNENLQQTNPFLNAQLQAHQNAVEAKENQGGGDTVTLSDIDQFLFENFRSMYQTEYEEQISTKRNDLFLQGGLSGIFVTLAPVMIDPTEVLVAPGSTNLAKKKSSVVTFDLQVNLFTFAVVRLNFTHAQRNKSDVIS</sequence>
<evidence type="ECO:0000313" key="5">
    <source>
        <dbReference type="Proteomes" id="UP001318860"/>
    </source>
</evidence>
<reference evidence="4 5" key="1">
    <citation type="journal article" date="2021" name="Comput. Struct. Biotechnol. J.">
        <title>De novo genome assembly of the potent medicinal plant Rehmannia glutinosa using nanopore technology.</title>
        <authorList>
            <person name="Ma L."/>
            <person name="Dong C."/>
            <person name="Song C."/>
            <person name="Wang X."/>
            <person name="Zheng X."/>
            <person name="Niu Y."/>
            <person name="Chen S."/>
            <person name="Feng W."/>
        </authorList>
    </citation>
    <scope>NUCLEOTIDE SEQUENCE [LARGE SCALE GENOMIC DNA]</scope>
    <source>
        <strain evidence="4">DH-2019</strain>
    </source>
</reference>
<evidence type="ECO:0000256" key="2">
    <source>
        <dbReference type="SAM" id="Coils"/>
    </source>
</evidence>
<evidence type="ECO:0000259" key="3">
    <source>
        <dbReference type="Pfam" id="PF07731"/>
    </source>
</evidence>
<gene>
    <name evidence="4" type="ORF">DH2020_043173</name>
</gene>
<comment type="caution">
    <text evidence="4">The sequence shown here is derived from an EMBL/GenBank/DDBJ whole genome shotgun (WGS) entry which is preliminary data.</text>
</comment>